<organism evidence="1">
    <name type="scientific">Anguilla anguilla</name>
    <name type="common">European freshwater eel</name>
    <name type="synonym">Muraena anguilla</name>
    <dbReference type="NCBI Taxonomy" id="7936"/>
    <lineage>
        <taxon>Eukaryota</taxon>
        <taxon>Metazoa</taxon>
        <taxon>Chordata</taxon>
        <taxon>Craniata</taxon>
        <taxon>Vertebrata</taxon>
        <taxon>Euteleostomi</taxon>
        <taxon>Actinopterygii</taxon>
        <taxon>Neopterygii</taxon>
        <taxon>Teleostei</taxon>
        <taxon>Anguilliformes</taxon>
        <taxon>Anguillidae</taxon>
        <taxon>Anguilla</taxon>
    </lineage>
</organism>
<dbReference type="AlphaFoldDB" id="A0A0E9QQ88"/>
<protein>
    <submittedName>
        <fullName evidence="1">Uncharacterized protein</fullName>
    </submittedName>
</protein>
<dbReference type="EMBL" id="GBXM01089608">
    <property type="protein sequence ID" value="JAH18969.1"/>
    <property type="molecule type" value="Transcribed_RNA"/>
</dbReference>
<reference evidence="1" key="1">
    <citation type="submission" date="2014-11" db="EMBL/GenBank/DDBJ databases">
        <authorList>
            <person name="Amaro Gonzalez C."/>
        </authorList>
    </citation>
    <scope>NUCLEOTIDE SEQUENCE</scope>
</reference>
<reference evidence="1" key="2">
    <citation type="journal article" date="2015" name="Fish Shellfish Immunol.">
        <title>Early steps in the European eel (Anguilla anguilla)-Vibrio vulnificus interaction in the gills: Role of the RtxA13 toxin.</title>
        <authorList>
            <person name="Callol A."/>
            <person name="Pajuelo D."/>
            <person name="Ebbesson L."/>
            <person name="Teles M."/>
            <person name="MacKenzie S."/>
            <person name="Amaro C."/>
        </authorList>
    </citation>
    <scope>NUCLEOTIDE SEQUENCE</scope>
</reference>
<accession>A0A0E9QQ88</accession>
<dbReference type="EMBL" id="GBXM01089555">
    <property type="protein sequence ID" value="JAH19022.1"/>
    <property type="molecule type" value="Transcribed_RNA"/>
</dbReference>
<name>A0A0E9QQ88_ANGAN</name>
<sequence length="34" mass="4157">MIYSNLLATSHFHWIFTVYCNYLNWAAEIRTVFM</sequence>
<evidence type="ECO:0000313" key="1">
    <source>
        <dbReference type="EMBL" id="JAH18969.1"/>
    </source>
</evidence>
<proteinExistence type="predicted"/>